<dbReference type="InterPro" id="IPR002933">
    <property type="entry name" value="Peptidase_M20"/>
</dbReference>
<dbReference type="Pfam" id="PF01546">
    <property type="entry name" value="Peptidase_M20"/>
    <property type="match status" value="1"/>
</dbReference>
<organism evidence="8 9">
    <name type="scientific">Mycena metata</name>
    <dbReference type="NCBI Taxonomy" id="1033252"/>
    <lineage>
        <taxon>Eukaryota</taxon>
        <taxon>Fungi</taxon>
        <taxon>Dikarya</taxon>
        <taxon>Basidiomycota</taxon>
        <taxon>Agaricomycotina</taxon>
        <taxon>Agaricomycetes</taxon>
        <taxon>Agaricomycetidae</taxon>
        <taxon>Agaricales</taxon>
        <taxon>Marasmiineae</taxon>
        <taxon>Mycenaceae</taxon>
        <taxon>Mycena</taxon>
    </lineage>
</organism>
<dbReference type="Proteomes" id="UP001215598">
    <property type="component" value="Unassembled WGS sequence"/>
</dbReference>
<dbReference type="Gene3D" id="3.40.630.10">
    <property type="entry name" value="Zn peptidases"/>
    <property type="match status" value="1"/>
</dbReference>
<keyword evidence="2" id="KW-0645">Protease</keyword>
<evidence type="ECO:0000256" key="3">
    <source>
        <dbReference type="ARBA" id="ARBA00022723"/>
    </source>
</evidence>
<accession>A0AAD7IRW6</accession>
<comment type="similarity">
    <text evidence="1">Belongs to the peptidase M20A family.</text>
</comment>
<evidence type="ECO:0000256" key="1">
    <source>
        <dbReference type="ARBA" id="ARBA00006247"/>
    </source>
</evidence>
<evidence type="ECO:0000256" key="4">
    <source>
        <dbReference type="ARBA" id="ARBA00022801"/>
    </source>
</evidence>
<dbReference type="InterPro" id="IPR001261">
    <property type="entry name" value="ArgE/DapE_CS"/>
</dbReference>
<keyword evidence="3" id="KW-0479">Metal-binding</keyword>
<keyword evidence="9" id="KW-1185">Reference proteome</keyword>
<dbReference type="InterPro" id="IPR036264">
    <property type="entry name" value="Bact_exopeptidase_dim_dom"/>
</dbReference>
<dbReference type="GO" id="GO:0051603">
    <property type="term" value="P:proteolysis involved in protein catabolic process"/>
    <property type="evidence" value="ECO:0007669"/>
    <property type="project" value="TreeGrafter"/>
</dbReference>
<dbReference type="SUPFAM" id="SSF55031">
    <property type="entry name" value="Bacterial exopeptidase dimerisation domain"/>
    <property type="match status" value="1"/>
</dbReference>
<dbReference type="PANTHER" id="PTHR45962">
    <property type="entry name" value="N-FATTY-ACYL-AMINO ACID SYNTHASE/HYDROLASE PM20D1"/>
    <property type="match status" value="1"/>
</dbReference>
<dbReference type="InterPro" id="IPR047177">
    <property type="entry name" value="Pept_M20A"/>
</dbReference>
<gene>
    <name evidence="8" type="ORF">B0H16DRAFT_1725236</name>
</gene>
<reference evidence="8" key="1">
    <citation type="submission" date="2023-03" db="EMBL/GenBank/DDBJ databases">
        <title>Massive genome expansion in bonnet fungi (Mycena s.s.) driven by repeated elements and novel gene families across ecological guilds.</title>
        <authorList>
            <consortium name="Lawrence Berkeley National Laboratory"/>
            <person name="Harder C.B."/>
            <person name="Miyauchi S."/>
            <person name="Viragh M."/>
            <person name="Kuo A."/>
            <person name="Thoen E."/>
            <person name="Andreopoulos B."/>
            <person name="Lu D."/>
            <person name="Skrede I."/>
            <person name="Drula E."/>
            <person name="Henrissat B."/>
            <person name="Morin E."/>
            <person name="Kohler A."/>
            <person name="Barry K."/>
            <person name="LaButti K."/>
            <person name="Morin E."/>
            <person name="Salamov A."/>
            <person name="Lipzen A."/>
            <person name="Mereny Z."/>
            <person name="Hegedus B."/>
            <person name="Baldrian P."/>
            <person name="Stursova M."/>
            <person name="Weitz H."/>
            <person name="Taylor A."/>
            <person name="Grigoriev I.V."/>
            <person name="Nagy L.G."/>
            <person name="Martin F."/>
            <person name="Kauserud H."/>
        </authorList>
    </citation>
    <scope>NUCLEOTIDE SEQUENCE</scope>
    <source>
        <strain evidence="8">CBHHK182m</strain>
    </source>
</reference>
<evidence type="ECO:0000313" key="8">
    <source>
        <dbReference type="EMBL" id="KAJ7749198.1"/>
    </source>
</evidence>
<evidence type="ECO:0000259" key="7">
    <source>
        <dbReference type="Pfam" id="PF07687"/>
    </source>
</evidence>
<dbReference type="SUPFAM" id="SSF53187">
    <property type="entry name" value="Zn-dependent exopeptidases"/>
    <property type="match status" value="1"/>
</dbReference>
<dbReference type="PANTHER" id="PTHR45962:SF1">
    <property type="entry name" value="N-FATTY-ACYL-AMINO ACID SYNTHASE_HYDROLASE PM20D1"/>
    <property type="match status" value="1"/>
</dbReference>
<feature type="domain" description="Peptidase M20 dimerisation" evidence="7">
    <location>
        <begin position="22"/>
        <end position="122"/>
    </location>
</feature>
<dbReference type="InterPro" id="IPR011650">
    <property type="entry name" value="Peptidase_M20_dimer"/>
</dbReference>
<dbReference type="Pfam" id="PF07687">
    <property type="entry name" value="M20_dimer"/>
    <property type="match status" value="2"/>
</dbReference>
<dbReference type="Gene3D" id="1.10.150.900">
    <property type="match status" value="1"/>
</dbReference>
<proteinExistence type="inferred from homology"/>
<keyword evidence="5" id="KW-0862">Zinc</keyword>
<dbReference type="CDD" id="cd05674">
    <property type="entry name" value="M20_yscS"/>
    <property type="match status" value="1"/>
</dbReference>
<evidence type="ECO:0000256" key="5">
    <source>
        <dbReference type="ARBA" id="ARBA00022833"/>
    </source>
</evidence>
<dbReference type="GO" id="GO:0046872">
    <property type="term" value="F:metal ion binding"/>
    <property type="evidence" value="ECO:0007669"/>
    <property type="project" value="UniProtKB-KW"/>
</dbReference>
<dbReference type="PROSITE" id="PS00758">
    <property type="entry name" value="ARGE_DAPE_CPG2_1"/>
    <property type="match status" value="1"/>
</dbReference>
<dbReference type="FunFam" id="3.40.630.10:FF:000027">
    <property type="entry name" value="N-fatty-acyl-amino acid synthase/hydrolase PM20D1"/>
    <property type="match status" value="1"/>
</dbReference>
<evidence type="ECO:0000256" key="6">
    <source>
        <dbReference type="SAM" id="MobiDB-lite"/>
    </source>
</evidence>
<evidence type="ECO:0000313" key="9">
    <source>
        <dbReference type="Proteomes" id="UP001215598"/>
    </source>
</evidence>
<evidence type="ECO:0000256" key="2">
    <source>
        <dbReference type="ARBA" id="ARBA00022670"/>
    </source>
</evidence>
<protein>
    <recommendedName>
        <fullName evidence="7">Peptidase M20 dimerisation domain-containing protein</fullName>
    </recommendedName>
</protein>
<keyword evidence="4" id="KW-0378">Hydrolase</keyword>
<comment type="caution">
    <text evidence="8">The sequence shown here is derived from an EMBL/GenBank/DDBJ whole genome shotgun (WGS) entry which is preliminary data.</text>
</comment>
<dbReference type="AlphaFoldDB" id="A0AAD7IRW6"/>
<name>A0AAD7IRW6_9AGAR</name>
<feature type="region of interest" description="Disordered" evidence="6">
    <location>
        <begin position="247"/>
        <end position="268"/>
    </location>
</feature>
<dbReference type="EMBL" id="JARKIB010000070">
    <property type="protein sequence ID" value="KAJ7749198.1"/>
    <property type="molecule type" value="Genomic_DNA"/>
</dbReference>
<sequence>MLPTFYFSSNTVTAQRFPEHTSIGMLAELIVHLENNASLRSAQRRARFCVRAKATPAEAMLLKDPRSKAVVGTTQAVDVISGGVKSSALPEQAVATVNHRIATQSSVNAIVTRNAERIRDLAAARFNISVTVYGELLTPASAAVAAYALSPSPRWRSSSPRQHALGHTGLPAARGYHPHRLLHRAQGRPRREYAYIRGAGDGDWEYGYPVHLEALAKTTGITSRGSVDEHMRADNFARFYDVDTQRGRGDDAVDSSEPQDLAAGVPSSIPLTPQRNGAFWRELTDLYATDAFRTRAVEQLSSAVQLPTETFDEMDRVGEDERWLSRGPFIDHLATAFPLVHAFLELQRVNTYGLLYTWKGWRTDLKPILLMGHYDVVPVAPFSADQWTHPPYSGHFDGKFIWGRGSSDDKSSVIGILIAIEALLERGFKPHRSVVLSFGFDEEAGGYHGAQYLAAALLDRFGQDSFSMIVDEGLGFQEQYGTIFALPDIAEKGHLNVEIELQTPGGHSSVPPEHTSIGMLAALIVQLESNAPVPTLQVGSPKALKTAAALLLKDPLFKALIGTTQAVDMIAGGVKSNALPEQAWAVVNHRIATHSSVNETLQRDVELLEDLAARFNLSITANGKLITPAADVTYGSLALTTRQELDPALVTPSNAAPFHLLAGTIRATFHAARKDVRDGKTDIVVAPAIGPGNSDTRFYWKLSRHILHYNHDNMVDDVGANFGGIHTVNERVRVDAFLEMILFFSTLILNADEAVL</sequence>
<feature type="domain" description="Peptidase M20 dimerisation" evidence="7">
    <location>
        <begin position="489"/>
        <end position="613"/>
    </location>
</feature>
<dbReference type="Gene3D" id="3.30.70.360">
    <property type="match status" value="1"/>
</dbReference>
<dbReference type="PROSITE" id="PS00759">
    <property type="entry name" value="ARGE_DAPE_CPG2_2"/>
    <property type="match status" value="1"/>
</dbReference>
<dbReference type="GO" id="GO:0000328">
    <property type="term" value="C:fungal-type vacuole lumen"/>
    <property type="evidence" value="ECO:0007669"/>
    <property type="project" value="TreeGrafter"/>
</dbReference>
<dbReference type="GO" id="GO:0004180">
    <property type="term" value="F:carboxypeptidase activity"/>
    <property type="evidence" value="ECO:0007669"/>
    <property type="project" value="TreeGrafter"/>
</dbReference>